<evidence type="ECO:0000313" key="1">
    <source>
        <dbReference type="EMBL" id="JAH45343.1"/>
    </source>
</evidence>
<sequence>MNEEKRKEVKMPVLHFELGVTGRPGKAKDLTSQHPKAPYSSKLLQTVPCPCNQVKYQRFIRRTVHPQR</sequence>
<reference evidence="1" key="2">
    <citation type="journal article" date="2015" name="Fish Shellfish Immunol.">
        <title>Early steps in the European eel (Anguilla anguilla)-Vibrio vulnificus interaction in the gills: Role of the RtxA13 toxin.</title>
        <authorList>
            <person name="Callol A."/>
            <person name="Pajuelo D."/>
            <person name="Ebbesson L."/>
            <person name="Teles M."/>
            <person name="MacKenzie S."/>
            <person name="Amaro C."/>
        </authorList>
    </citation>
    <scope>NUCLEOTIDE SEQUENCE</scope>
</reference>
<protein>
    <submittedName>
        <fullName evidence="1">Uncharacterized protein</fullName>
    </submittedName>
</protein>
<accession>A0A0E9SXV3</accession>
<reference evidence="1" key="1">
    <citation type="submission" date="2014-11" db="EMBL/GenBank/DDBJ databases">
        <authorList>
            <person name="Amaro Gonzalez C."/>
        </authorList>
    </citation>
    <scope>NUCLEOTIDE SEQUENCE</scope>
</reference>
<proteinExistence type="predicted"/>
<organism evidence="1">
    <name type="scientific">Anguilla anguilla</name>
    <name type="common">European freshwater eel</name>
    <name type="synonym">Muraena anguilla</name>
    <dbReference type="NCBI Taxonomy" id="7936"/>
    <lineage>
        <taxon>Eukaryota</taxon>
        <taxon>Metazoa</taxon>
        <taxon>Chordata</taxon>
        <taxon>Craniata</taxon>
        <taxon>Vertebrata</taxon>
        <taxon>Euteleostomi</taxon>
        <taxon>Actinopterygii</taxon>
        <taxon>Neopterygii</taxon>
        <taxon>Teleostei</taxon>
        <taxon>Anguilliformes</taxon>
        <taxon>Anguillidae</taxon>
        <taxon>Anguilla</taxon>
    </lineage>
</organism>
<dbReference type="AlphaFoldDB" id="A0A0E9SXV3"/>
<dbReference type="EMBL" id="GBXM01063234">
    <property type="protein sequence ID" value="JAH45343.1"/>
    <property type="molecule type" value="Transcribed_RNA"/>
</dbReference>
<name>A0A0E9SXV3_ANGAN</name>